<accession>A0A6A3BNE8</accession>
<sequence length="139" mass="15123">MGNHKQNKNIPVAMDAAADDGTSLDSLSFAGLVCIQDQLANSHPHRAYNDIDNHEFEFFQGANPPSLDSGSELSSENSGSDPKVSRRSNRGKKECGGSRSWFGQKLLLSLVSPCRECHAVRPTMKTHTVPQGNSSIKLR</sequence>
<dbReference type="EMBL" id="VEPZ02000837">
    <property type="protein sequence ID" value="KAE8716968.1"/>
    <property type="molecule type" value="Genomic_DNA"/>
</dbReference>
<evidence type="ECO:0000313" key="3">
    <source>
        <dbReference type="Proteomes" id="UP000436088"/>
    </source>
</evidence>
<dbReference type="AlphaFoldDB" id="A0A6A3BNE8"/>
<name>A0A6A3BNE8_HIBSY</name>
<feature type="compositionally biased region" description="Low complexity" evidence="1">
    <location>
        <begin position="66"/>
        <end position="81"/>
    </location>
</feature>
<evidence type="ECO:0000313" key="2">
    <source>
        <dbReference type="EMBL" id="KAE8716968.1"/>
    </source>
</evidence>
<keyword evidence="3" id="KW-1185">Reference proteome</keyword>
<gene>
    <name evidence="2" type="ORF">F3Y22_tig00110082pilonHSYRG00030</name>
</gene>
<protein>
    <submittedName>
        <fullName evidence="2">Uncharacterized protein</fullName>
    </submittedName>
</protein>
<evidence type="ECO:0000256" key="1">
    <source>
        <dbReference type="SAM" id="MobiDB-lite"/>
    </source>
</evidence>
<dbReference type="Proteomes" id="UP000436088">
    <property type="component" value="Unassembled WGS sequence"/>
</dbReference>
<organism evidence="2 3">
    <name type="scientific">Hibiscus syriacus</name>
    <name type="common">Rose of Sharon</name>
    <dbReference type="NCBI Taxonomy" id="106335"/>
    <lineage>
        <taxon>Eukaryota</taxon>
        <taxon>Viridiplantae</taxon>
        <taxon>Streptophyta</taxon>
        <taxon>Embryophyta</taxon>
        <taxon>Tracheophyta</taxon>
        <taxon>Spermatophyta</taxon>
        <taxon>Magnoliopsida</taxon>
        <taxon>eudicotyledons</taxon>
        <taxon>Gunneridae</taxon>
        <taxon>Pentapetalae</taxon>
        <taxon>rosids</taxon>
        <taxon>malvids</taxon>
        <taxon>Malvales</taxon>
        <taxon>Malvaceae</taxon>
        <taxon>Malvoideae</taxon>
        <taxon>Hibiscus</taxon>
    </lineage>
</organism>
<proteinExistence type="predicted"/>
<feature type="region of interest" description="Disordered" evidence="1">
    <location>
        <begin position="59"/>
        <end position="98"/>
    </location>
</feature>
<comment type="caution">
    <text evidence="2">The sequence shown here is derived from an EMBL/GenBank/DDBJ whole genome shotgun (WGS) entry which is preliminary data.</text>
</comment>
<reference evidence="2" key="1">
    <citation type="submission" date="2019-09" db="EMBL/GenBank/DDBJ databases">
        <title>Draft genome information of white flower Hibiscus syriacus.</title>
        <authorList>
            <person name="Kim Y.-M."/>
        </authorList>
    </citation>
    <scope>NUCLEOTIDE SEQUENCE [LARGE SCALE GENOMIC DNA]</scope>
    <source>
        <strain evidence="2">YM2019G1</strain>
    </source>
</reference>